<evidence type="ECO:0000259" key="3">
    <source>
        <dbReference type="Pfam" id="PF01494"/>
    </source>
</evidence>
<dbReference type="GO" id="GO:0071949">
    <property type="term" value="F:FAD binding"/>
    <property type="evidence" value="ECO:0007669"/>
    <property type="project" value="InterPro"/>
</dbReference>
<keyword evidence="1" id="KW-0560">Oxidoreductase</keyword>
<name>A0A4R5KI62_9MICC</name>
<dbReference type="RefSeq" id="WP_133205023.1">
    <property type="nucleotide sequence ID" value="NZ_SMRU01000017.1"/>
</dbReference>
<dbReference type="PRINTS" id="PR00420">
    <property type="entry name" value="RNGMNOXGNASE"/>
</dbReference>
<dbReference type="InterPro" id="IPR050493">
    <property type="entry name" value="FAD-dep_Monooxygenase_BioMet"/>
</dbReference>
<dbReference type="GO" id="GO:0004497">
    <property type="term" value="F:monooxygenase activity"/>
    <property type="evidence" value="ECO:0007669"/>
    <property type="project" value="UniProtKB-KW"/>
</dbReference>
<dbReference type="InterPro" id="IPR002938">
    <property type="entry name" value="FAD-bd"/>
</dbReference>
<comment type="caution">
    <text evidence="4">The sequence shown here is derived from an EMBL/GenBank/DDBJ whole genome shotgun (WGS) entry which is preliminary data.</text>
</comment>
<dbReference type="SUPFAM" id="SSF51905">
    <property type="entry name" value="FAD/NAD(P)-binding domain"/>
    <property type="match status" value="1"/>
</dbReference>
<keyword evidence="5" id="KW-1185">Reference proteome</keyword>
<dbReference type="OrthoDB" id="9782160at2"/>
<dbReference type="EMBL" id="SMRU01000017">
    <property type="protein sequence ID" value="TDF93930.1"/>
    <property type="molecule type" value="Genomic_DNA"/>
</dbReference>
<dbReference type="PANTHER" id="PTHR13789:SF309">
    <property type="entry name" value="PUTATIVE (AFU_ORTHOLOGUE AFUA_6G14510)-RELATED"/>
    <property type="match status" value="1"/>
</dbReference>
<dbReference type="InterPro" id="IPR036188">
    <property type="entry name" value="FAD/NAD-bd_sf"/>
</dbReference>
<evidence type="ECO:0000256" key="2">
    <source>
        <dbReference type="ARBA" id="ARBA00023033"/>
    </source>
</evidence>
<dbReference type="PANTHER" id="PTHR13789">
    <property type="entry name" value="MONOOXYGENASE"/>
    <property type="match status" value="1"/>
</dbReference>
<organism evidence="4 5">
    <name type="scientific">Arthrobacter terricola</name>
    <dbReference type="NCBI Taxonomy" id="2547396"/>
    <lineage>
        <taxon>Bacteria</taxon>
        <taxon>Bacillati</taxon>
        <taxon>Actinomycetota</taxon>
        <taxon>Actinomycetes</taxon>
        <taxon>Micrococcales</taxon>
        <taxon>Micrococcaceae</taxon>
        <taxon>Arthrobacter</taxon>
    </lineage>
</organism>
<reference evidence="4 5" key="1">
    <citation type="submission" date="2019-03" db="EMBL/GenBank/DDBJ databases">
        <title>Whole genome sequence of Arthrobacter sp JH1-1.</title>
        <authorList>
            <person name="Trinh H.N."/>
        </authorList>
    </citation>
    <scope>NUCLEOTIDE SEQUENCE [LARGE SCALE GENOMIC DNA]</scope>
    <source>
        <strain evidence="4 5">JH1-1</strain>
    </source>
</reference>
<evidence type="ECO:0000313" key="4">
    <source>
        <dbReference type="EMBL" id="TDF93930.1"/>
    </source>
</evidence>
<evidence type="ECO:0000313" key="5">
    <source>
        <dbReference type="Proteomes" id="UP000295511"/>
    </source>
</evidence>
<dbReference type="Proteomes" id="UP000295511">
    <property type="component" value="Unassembled WGS sequence"/>
</dbReference>
<dbReference type="AlphaFoldDB" id="A0A4R5KI62"/>
<accession>A0A4R5KI62</accession>
<dbReference type="Gene3D" id="3.50.50.60">
    <property type="entry name" value="FAD/NAD(P)-binding domain"/>
    <property type="match status" value="1"/>
</dbReference>
<gene>
    <name evidence="4" type="ORF">E1809_14860</name>
</gene>
<protein>
    <submittedName>
        <fullName evidence="4">FAD-dependent oxidoreductase</fullName>
    </submittedName>
</protein>
<evidence type="ECO:0000256" key="1">
    <source>
        <dbReference type="ARBA" id="ARBA00023002"/>
    </source>
</evidence>
<dbReference type="Pfam" id="PF01494">
    <property type="entry name" value="FAD_binding_3"/>
    <property type="match status" value="1"/>
</dbReference>
<keyword evidence="2" id="KW-0503">Monooxygenase</keyword>
<proteinExistence type="predicted"/>
<sequence length="404" mass="42517">MTLKEPVPAGVGAARSAVVVGAGIGGLCAAISLRQLGWSVTVLERRSQAGDGGAGISLWPNAMRVLERLGVAEEIRSVAAPLSSDGGLRLPNGRWVTRAKPGEAPLIEVVLLHRADLHSILLGALPADCVRTGVEAVALEWLASDGGGRAKLLARGPDGPLEMSADVVVAADGVNSTLRPHISPEALPPVYSGHTTWRGVTPPGTVPTTGGGETWGRGMKFGYLPLTGGRTYWFAELPAALGSRNVNEQEALLKLLAGWHEPIEALIKATPAEQVLPLDVEYLPDLPSYVRGTAVLLGDAAHAMTPDLGQGGCQAIEDAAVLAAHLAASDDVREALLRYDRDRRPRTQAIARSARQMGRFSQVSNPVTVALRNALIRLTPPRAAVRPLERISGWIPPEVPPSNS</sequence>
<feature type="domain" description="FAD-binding" evidence="3">
    <location>
        <begin position="17"/>
        <end position="352"/>
    </location>
</feature>